<dbReference type="SUPFAM" id="SSF75217">
    <property type="entry name" value="alpha/beta knot"/>
    <property type="match status" value="1"/>
</dbReference>
<keyword evidence="1 4" id="KW-0489">Methyltransferase</keyword>
<dbReference type="GO" id="GO:0032259">
    <property type="term" value="P:methylation"/>
    <property type="evidence" value="ECO:0007669"/>
    <property type="project" value="UniProtKB-KW"/>
</dbReference>
<dbReference type="InterPro" id="IPR013123">
    <property type="entry name" value="SpoU_subst-bd"/>
</dbReference>
<dbReference type="PANTHER" id="PTHR46429">
    <property type="entry name" value="23S RRNA (GUANOSINE-2'-O-)-METHYLTRANSFERASE RLMB"/>
    <property type="match status" value="1"/>
</dbReference>
<dbReference type="Gene3D" id="3.40.1280.10">
    <property type="match status" value="1"/>
</dbReference>
<dbReference type="SUPFAM" id="SSF55315">
    <property type="entry name" value="L30e-like"/>
    <property type="match status" value="1"/>
</dbReference>
<evidence type="ECO:0000313" key="5">
    <source>
        <dbReference type="Proteomes" id="UP000075583"/>
    </source>
</evidence>
<reference evidence="4" key="1">
    <citation type="submission" date="2016-01" db="EMBL/GenBank/DDBJ databases">
        <title>Genome sequencing of Roseivirga ehrenbergii KMM 6017.</title>
        <authorList>
            <person name="Selvaratnam C."/>
            <person name="Thevarajoo S."/>
            <person name="Goh K.M."/>
            <person name="Ee R."/>
            <person name="Chan K.-G."/>
            <person name="Chong C.S."/>
        </authorList>
    </citation>
    <scope>NUCLEOTIDE SEQUENCE [LARGE SCALE GENOMIC DNA]</scope>
    <source>
        <strain evidence="4">KMM 6017</strain>
    </source>
</reference>
<dbReference type="InterPro" id="IPR001537">
    <property type="entry name" value="SpoU_MeTrfase"/>
</dbReference>
<keyword evidence="2" id="KW-0808">Transferase</keyword>
<name>A0A150WXD2_ROSEK</name>
<dbReference type="InterPro" id="IPR029028">
    <property type="entry name" value="Alpha/beta_knot_MTases"/>
</dbReference>
<sequence length="248" mass="27030">MMIDQPKDDFIYGSRAIIEAINAGKEIDKLLLQKDVKNELTTELLIAARDFNIPVQKVPIEKLNRITRKNHQGAVAFVSSVVYASLDNIISEAYSKGEVPLLIVLDRITDVRNFGAIARTAECVGAHGIVIPSRGNAQVGSDAMKTSAGALNFIPVCRADNLKTTLREIRDNGITVLACTEKASDLVYQHDLTVPIALLMGSEEDGISPEYLKLADQLCKLPIKGNIESLNVSVATSVVLYEVVRQRG</sequence>
<dbReference type="InterPro" id="IPR004441">
    <property type="entry name" value="rRNA_MeTrfase_TrmH"/>
</dbReference>
<gene>
    <name evidence="4" type="ORF">MB14_12045</name>
</gene>
<evidence type="ECO:0000256" key="2">
    <source>
        <dbReference type="ARBA" id="ARBA00022679"/>
    </source>
</evidence>
<keyword evidence="5" id="KW-1185">Reference proteome</keyword>
<protein>
    <submittedName>
        <fullName evidence="4">RNA methyltransferase</fullName>
    </submittedName>
</protein>
<evidence type="ECO:0000256" key="1">
    <source>
        <dbReference type="ARBA" id="ARBA00022603"/>
    </source>
</evidence>
<dbReference type="Pfam" id="PF08032">
    <property type="entry name" value="SpoU_sub_bind"/>
    <property type="match status" value="1"/>
</dbReference>
<dbReference type="AlphaFoldDB" id="A0A150WXD2"/>
<dbReference type="GO" id="GO:0008173">
    <property type="term" value="F:RNA methyltransferase activity"/>
    <property type="evidence" value="ECO:0007669"/>
    <property type="project" value="InterPro"/>
</dbReference>
<dbReference type="CDD" id="cd18103">
    <property type="entry name" value="SpoU-like_RlmB"/>
    <property type="match status" value="1"/>
</dbReference>
<dbReference type="Gene3D" id="3.30.1330.30">
    <property type="match status" value="1"/>
</dbReference>
<dbReference type="STRING" id="279360.MB14_12045"/>
<evidence type="ECO:0000259" key="3">
    <source>
        <dbReference type="SMART" id="SM00967"/>
    </source>
</evidence>
<organism evidence="4 5">
    <name type="scientific">Roseivirga ehrenbergii (strain DSM 102268 / JCM 13514 / KCTC 12282 / NCIMB 14502 / KMM 6017)</name>
    <dbReference type="NCBI Taxonomy" id="279360"/>
    <lineage>
        <taxon>Bacteria</taxon>
        <taxon>Pseudomonadati</taxon>
        <taxon>Bacteroidota</taxon>
        <taxon>Cytophagia</taxon>
        <taxon>Cytophagales</taxon>
        <taxon>Roseivirgaceae</taxon>
        <taxon>Roseivirga</taxon>
    </lineage>
</organism>
<accession>A0A150WXD2</accession>
<dbReference type="InterPro" id="IPR029064">
    <property type="entry name" value="Ribosomal_eL30-like_sf"/>
</dbReference>
<dbReference type="Proteomes" id="UP000075583">
    <property type="component" value="Unassembled WGS sequence"/>
</dbReference>
<dbReference type="SMART" id="SM00967">
    <property type="entry name" value="SpoU_sub_bind"/>
    <property type="match status" value="1"/>
</dbReference>
<dbReference type="GO" id="GO:0005829">
    <property type="term" value="C:cytosol"/>
    <property type="evidence" value="ECO:0007669"/>
    <property type="project" value="TreeGrafter"/>
</dbReference>
<dbReference type="GO" id="GO:0003723">
    <property type="term" value="F:RNA binding"/>
    <property type="evidence" value="ECO:0007669"/>
    <property type="project" value="InterPro"/>
</dbReference>
<dbReference type="NCBIfam" id="TIGR00186">
    <property type="entry name" value="rRNA_methyl_3"/>
    <property type="match status" value="1"/>
</dbReference>
<feature type="domain" description="RNA 2-O ribose methyltransferase substrate binding" evidence="3">
    <location>
        <begin position="10"/>
        <end position="84"/>
    </location>
</feature>
<dbReference type="InterPro" id="IPR029026">
    <property type="entry name" value="tRNA_m1G_MTases_N"/>
</dbReference>
<proteinExistence type="predicted"/>
<dbReference type="EMBL" id="LQZQ01000052">
    <property type="protein sequence ID" value="KYG71165.1"/>
    <property type="molecule type" value="Genomic_DNA"/>
</dbReference>
<dbReference type="Pfam" id="PF00588">
    <property type="entry name" value="SpoU_methylase"/>
    <property type="match status" value="1"/>
</dbReference>
<evidence type="ECO:0000313" key="4">
    <source>
        <dbReference type="EMBL" id="KYG71165.1"/>
    </source>
</evidence>
<dbReference type="PANTHER" id="PTHR46429:SF1">
    <property type="entry name" value="23S RRNA (GUANOSINE-2'-O-)-METHYLTRANSFERASE RLMB"/>
    <property type="match status" value="1"/>
</dbReference>
<comment type="caution">
    <text evidence="4">The sequence shown here is derived from an EMBL/GenBank/DDBJ whole genome shotgun (WGS) entry which is preliminary data.</text>
</comment>
<dbReference type="GO" id="GO:0006396">
    <property type="term" value="P:RNA processing"/>
    <property type="evidence" value="ECO:0007669"/>
    <property type="project" value="InterPro"/>
</dbReference>